<keyword evidence="1" id="KW-0489">Methyltransferase</keyword>
<dbReference type="AlphaFoldDB" id="A0A6G0YEQ4"/>
<proteinExistence type="predicted"/>
<feature type="non-terminal residue" evidence="1">
    <location>
        <position position="1"/>
    </location>
</feature>
<accession>A0A6G0YEQ4</accession>
<reference evidence="1 2" key="1">
    <citation type="submission" date="2019-08" db="EMBL/GenBank/DDBJ databases">
        <title>Whole genome of Aphis craccivora.</title>
        <authorList>
            <person name="Voronova N.V."/>
            <person name="Shulinski R.S."/>
            <person name="Bandarenka Y.V."/>
            <person name="Zhorov D.G."/>
            <person name="Warner D."/>
        </authorList>
    </citation>
    <scope>NUCLEOTIDE SEQUENCE [LARGE SCALE GENOMIC DNA]</scope>
    <source>
        <strain evidence="1">180601</strain>
        <tissue evidence="1">Whole Body</tissue>
    </source>
</reference>
<dbReference type="Proteomes" id="UP000478052">
    <property type="component" value="Unassembled WGS sequence"/>
</dbReference>
<dbReference type="OrthoDB" id="7600614at2759"/>
<evidence type="ECO:0000313" key="1">
    <source>
        <dbReference type="EMBL" id="KAF0754598.1"/>
    </source>
</evidence>
<protein>
    <submittedName>
        <fullName evidence="1">mRNA cap guanine-N7 methyltransferase</fullName>
    </submittedName>
</protein>
<dbReference type="SUPFAM" id="SSF54001">
    <property type="entry name" value="Cysteine proteinases"/>
    <property type="match status" value="1"/>
</dbReference>
<organism evidence="1 2">
    <name type="scientific">Aphis craccivora</name>
    <name type="common">Cowpea aphid</name>
    <dbReference type="NCBI Taxonomy" id="307492"/>
    <lineage>
        <taxon>Eukaryota</taxon>
        <taxon>Metazoa</taxon>
        <taxon>Ecdysozoa</taxon>
        <taxon>Arthropoda</taxon>
        <taxon>Hexapoda</taxon>
        <taxon>Insecta</taxon>
        <taxon>Pterygota</taxon>
        <taxon>Neoptera</taxon>
        <taxon>Paraneoptera</taxon>
        <taxon>Hemiptera</taxon>
        <taxon>Sternorrhyncha</taxon>
        <taxon>Aphidomorpha</taxon>
        <taxon>Aphidoidea</taxon>
        <taxon>Aphididae</taxon>
        <taxon>Aphidini</taxon>
        <taxon>Aphis</taxon>
        <taxon>Aphis</taxon>
    </lineage>
</organism>
<comment type="caution">
    <text evidence="1">The sequence shown here is derived from an EMBL/GenBank/DDBJ whole genome shotgun (WGS) entry which is preliminary data.</text>
</comment>
<gene>
    <name evidence="1" type="ORF">FWK35_00015849</name>
</gene>
<evidence type="ECO:0000313" key="2">
    <source>
        <dbReference type="Proteomes" id="UP000478052"/>
    </source>
</evidence>
<dbReference type="EMBL" id="VUJU01004368">
    <property type="protein sequence ID" value="KAF0754598.1"/>
    <property type="molecule type" value="Genomic_DNA"/>
</dbReference>
<name>A0A6G0YEQ4_APHCR</name>
<keyword evidence="2" id="KW-1185">Reference proteome</keyword>
<dbReference type="InterPro" id="IPR038765">
    <property type="entry name" value="Papain-like_cys_pep_sf"/>
</dbReference>
<dbReference type="GO" id="GO:0032259">
    <property type="term" value="P:methylation"/>
    <property type="evidence" value="ECO:0007669"/>
    <property type="project" value="UniProtKB-KW"/>
</dbReference>
<dbReference type="GO" id="GO:0008168">
    <property type="term" value="F:methyltransferase activity"/>
    <property type="evidence" value="ECO:0007669"/>
    <property type="project" value="UniProtKB-KW"/>
</dbReference>
<sequence length="1102" mass="126555">EKSKKGRKPVVELGIVFSHLEKRKNDLFNENGILKKASSKIWNEISTALEGKMTPVTLHLAVHHNRNSWQTKLKNLLGINEKITILSSNDKESSTDESFISSSESSLSLNNSSRELFKFSLSYEKFRLICPTTISYKRKNKRRNYEILTPYVWTDIINDEFLKTHKLPCNFIYKRGKAYTNSESRYYITFKAKCKDCDANLFGWSESKPDEGKPLDVSILTNNTKGLEHRHKTKRPLKGIKRQEIGQSLKTDLACNWRRANVVDMEFGSISPPNLYKSSVLRKAKQESKDKEIGKKYKCSVQSLVEFKNNSKYSGSIHTIGIDPFLVHYWTQYQIIIYKEACKNYCKLSIDATGSLVKKLKRSSLKLLSSHIFLYEAVVSTTFGNNMTVSQMLSEKQNTLTIFLWLSEWMQFGIGNPNEVVCDYSKALLGATSRAFCDGSSISSYVENCFMALMGHEERLPCCYLRIDVAHVIKIFCRLKCLTGVRNKTLKEFYVRSLRLLLSSENLFEFGYYLEAVLTVIMSETDGWIEDDSHNKTPAEKSRENILNKIKGLPEQYGFIDGLQSTDDDYAIEDNNVELLSSNRVQQYLNSIYEQSKTNSLVKGDRLSAYYLPELANHVLRICKEFPLWTNVMRTMFKSPYTNGSSAVVENDFKELKSQILRFEVRPMSADRFIITHLKSIESNSKLIRSTQIRDSLIEKDHRNNHISITDDTMVHEKSKNKLVCTPIENLKNIDDSDSGLNATSPIPTIDDNIQNYSISSPNSPAVDDELSTSIDSECSLNAVENWRGFGKDTTISPVQINKHKKQRVTKYMSSNPEIEKILSNPSTRSSLDTLLINGNTSTPIPYNKNKYLLHNTCPFDSVSSILVMAYIDISLYKDFINTSKNRMLQFCKELAHHKTSKKTYTDRFVLLKGIFNEDMNVSNIKLINTECNVSFIVTQLLKDAPSAEEHITCSNKQCKNASKTHGCPTIIMRFKGDGFNLLQQDLIQYTEKKRYECQEEFCSGIMNSFRILGYHLFIETDIFAENQQFKLDDFPVNINIETTNYIFYGAVAFSSGHYVAYIRRSENKWELHNDVLKKIMKFSSTKEKYITPHLLVYIRLK</sequence>
<keyword evidence="1" id="KW-0808">Transferase</keyword>